<keyword evidence="1" id="KW-0805">Transcription regulation</keyword>
<dbReference type="InterPro" id="IPR000843">
    <property type="entry name" value="HTH_LacI"/>
</dbReference>
<dbReference type="CDD" id="cd06267">
    <property type="entry name" value="PBP1_LacI_sugar_binding-like"/>
    <property type="match status" value="1"/>
</dbReference>
<dbReference type="SUPFAM" id="SSF53822">
    <property type="entry name" value="Periplasmic binding protein-like I"/>
    <property type="match status" value="1"/>
</dbReference>
<evidence type="ECO:0000259" key="5">
    <source>
        <dbReference type="PROSITE" id="PS50943"/>
    </source>
</evidence>
<protein>
    <submittedName>
        <fullName evidence="6">LacI family transcriptional regulator</fullName>
    </submittedName>
</protein>
<dbReference type="OrthoDB" id="9805705at2"/>
<dbReference type="PROSITE" id="PS50932">
    <property type="entry name" value="HTH_LACI_2"/>
    <property type="match status" value="1"/>
</dbReference>
<evidence type="ECO:0000313" key="6">
    <source>
        <dbReference type="EMBL" id="RMC37805.1"/>
    </source>
</evidence>
<keyword evidence="7" id="KW-1185">Reference proteome</keyword>
<evidence type="ECO:0000256" key="1">
    <source>
        <dbReference type="ARBA" id="ARBA00023015"/>
    </source>
</evidence>
<dbReference type="SMART" id="SM00354">
    <property type="entry name" value="HTH_LACI"/>
    <property type="match status" value="1"/>
</dbReference>
<feature type="domain" description="HTH cro/C1-type" evidence="5">
    <location>
        <begin position="37"/>
        <end position="80"/>
    </location>
</feature>
<dbReference type="AlphaFoldDB" id="A0A3M0MK36"/>
<feature type="domain" description="HTH lacI-type" evidence="4">
    <location>
        <begin position="36"/>
        <end position="90"/>
    </location>
</feature>
<evidence type="ECO:0000259" key="4">
    <source>
        <dbReference type="PROSITE" id="PS50932"/>
    </source>
</evidence>
<dbReference type="Pfam" id="PF00356">
    <property type="entry name" value="LacI"/>
    <property type="match status" value="1"/>
</dbReference>
<accession>A0A3M0MK36</accession>
<dbReference type="Proteomes" id="UP000273516">
    <property type="component" value="Unassembled WGS sequence"/>
</dbReference>
<dbReference type="GO" id="GO:0003700">
    <property type="term" value="F:DNA-binding transcription factor activity"/>
    <property type="evidence" value="ECO:0007669"/>
    <property type="project" value="TreeGrafter"/>
</dbReference>
<reference evidence="6 7" key="1">
    <citation type="submission" date="2018-07" db="EMBL/GenBank/DDBJ databases">
        <authorList>
            <person name="Zhang Y."/>
            <person name="Wang L."/>
            <person name="Ma S."/>
        </authorList>
    </citation>
    <scope>NUCLEOTIDE SEQUENCE [LARGE SCALE GENOMIC DNA]</scope>
    <source>
        <strain evidence="6 7">4-2</strain>
    </source>
</reference>
<dbReference type="InterPro" id="IPR001387">
    <property type="entry name" value="Cro/C1-type_HTH"/>
</dbReference>
<sequence>MRKASWIRSPHCSGRLGGDIGAARGDGKSMTKKTIRTMEELAREIDVSRPTLSRYFHDPSSVRERTRAKIETRLATVDYVPNFFAVNLNRKRTRLIGVVIPHLNDIFQTNLINSVEFAAGQSDYKIIVQNSHNDPQREVAAVETLRSMNADGILISPLGQASDTAMLRRAEAQLPVMLIDSRAAEGAGGFDFVGNDNGQSIGLLVDYLVRSGHDPVFLPMPPVNMSALERTEAFRAAMARHGQVGEVLETGGNGYDWNFEAYGKDVMSAFFAAGRYTRATVLCASDRIAMGALKAAHDFGLFPRGKIGDFRIAGHDNDVLTRFLHPGLTTVEQDVPRIAREAVEILLRRIESPRKKGEAPVSRSIPARLVLRESA</sequence>
<name>A0A3M0MK36_9RHOB</name>
<dbReference type="PANTHER" id="PTHR30146">
    <property type="entry name" value="LACI-RELATED TRANSCRIPTIONAL REPRESSOR"/>
    <property type="match status" value="1"/>
</dbReference>
<dbReference type="PANTHER" id="PTHR30146:SF109">
    <property type="entry name" value="HTH-TYPE TRANSCRIPTIONAL REGULATOR GALS"/>
    <property type="match status" value="1"/>
</dbReference>
<keyword evidence="2" id="KW-0238">DNA-binding</keyword>
<proteinExistence type="predicted"/>
<keyword evidence="3" id="KW-0804">Transcription</keyword>
<dbReference type="InterPro" id="IPR028082">
    <property type="entry name" value="Peripla_BP_I"/>
</dbReference>
<dbReference type="EMBL" id="QOKZ01000001">
    <property type="protein sequence ID" value="RMC37805.1"/>
    <property type="molecule type" value="Genomic_DNA"/>
</dbReference>
<dbReference type="InterPro" id="IPR025997">
    <property type="entry name" value="SBP_2_dom"/>
</dbReference>
<dbReference type="Gene3D" id="1.10.260.40">
    <property type="entry name" value="lambda repressor-like DNA-binding domains"/>
    <property type="match status" value="1"/>
</dbReference>
<gene>
    <name evidence="6" type="ORF">C9E81_03455</name>
</gene>
<evidence type="ECO:0000313" key="7">
    <source>
        <dbReference type="Proteomes" id="UP000273516"/>
    </source>
</evidence>
<dbReference type="GO" id="GO:0000976">
    <property type="term" value="F:transcription cis-regulatory region binding"/>
    <property type="evidence" value="ECO:0007669"/>
    <property type="project" value="TreeGrafter"/>
</dbReference>
<dbReference type="CDD" id="cd01392">
    <property type="entry name" value="HTH_LacI"/>
    <property type="match status" value="1"/>
</dbReference>
<dbReference type="InterPro" id="IPR010982">
    <property type="entry name" value="Lambda_DNA-bd_dom_sf"/>
</dbReference>
<comment type="caution">
    <text evidence="6">The sequence shown here is derived from an EMBL/GenBank/DDBJ whole genome shotgun (WGS) entry which is preliminary data.</text>
</comment>
<dbReference type="Pfam" id="PF13407">
    <property type="entry name" value="Peripla_BP_4"/>
    <property type="match status" value="1"/>
</dbReference>
<evidence type="ECO:0000256" key="3">
    <source>
        <dbReference type="ARBA" id="ARBA00023163"/>
    </source>
</evidence>
<dbReference type="SUPFAM" id="SSF47413">
    <property type="entry name" value="lambda repressor-like DNA-binding domains"/>
    <property type="match status" value="1"/>
</dbReference>
<organism evidence="6 7">
    <name type="scientific">Paracoccus alkanivorans</name>
    <dbReference type="NCBI Taxonomy" id="2116655"/>
    <lineage>
        <taxon>Bacteria</taxon>
        <taxon>Pseudomonadati</taxon>
        <taxon>Pseudomonadota</taxon>
        <taxon>Alphaproteobacteria</taxon>
        <taxon>Rhodobacterales</taxon>
        <taxon>Paracoccaceae</taxon>
        <taxon>Paracoccus</taxon>
    </lineage>
</organism>
<dbReference type="Gene3D" id="3.40.50.2300">
    <property type="match status" value="2"/>
</dbReference>
<evidence type="ECO:0000256" key="2">
    <source>
        <dbReference type="ARBA" id="ARBA00023125"/>
    </source>
</evidence>
<dbReference type="PROSITE" id="PS50943">
    <property type="entry name" value="HTH_CROC1"/>
    <property type="match status" value="1"/>
</dbReference>